<dbReference type="GO" id="GO:0009867">
    <property type="term" value="P:jasmonic acid mediated signaling pathway"/>
    <property type="evidence" value="ECO:0007669"/>
    <property type="project" value="UniProtKB-ARBA"/>
</dbReference>
<dbReference type="InterPro" id="IPR011333">
    <property type="entry name" value="SKP1/BTB/POZ_sf"/>
</dbReference>
<evidence type="ECO:0000313" key="6">
    <source>
        <dbReference type="Proteomes" id="UP001188597"/>
    </source>
</evidence>
<dbReference type="Proteomes" id="UP001188597">
    <property type="component" value="Unassembled WGS sequence"/>
</dbReference>
<dbReference type="PANTHER" id="PTHR11165">
    <property type="entry name" value="SKP1"/>
    <property type="match status" value="1"/>
</dbReference>
<protein>
    <recommendedName>
        <fullName evidence="4">SKP1 component POZ domain-containing protein</fullName>
    </recommendedName>
</protein>
<dbReference type="InterPro" id="IPR016897">
    <property type="entry name" value="SKP1"/>
</dbReference>
<dbReference type="InterPro" id="IPR001232">
    <property type="entry name" value="SKP1-like"/>
</dbReference>
<keyword evidence="3" id="KW-0833">Ubl conjugation pathway</keyword>
<gene>
    <name evidence="5" type="ORF">RJ639_021068</name>
</gene>
<dbReference type="SUPFAM" id="SSF54695">
    <property type="entry name" value="POZ domain"/>
    <property type="match status" value="1"/>
</dbReference>
<organism evidence="5 6">
    <name type="scientific">Escallonia herrerae</name>
    <dbReference type="NCBI Taxonomy" id="1293975"/>
    <lineage>
        <taxon>Eukaryota</taxon>
        <taxon>Viridiplantae</taxon>
        <taxon>Streptophyta</taxon>
        <taxon>Embryophyta</taxon>
        <taxon>Tracheophyta</taxon>
        <taxon>Spermatophyta</taxon>
        <taxon>Magnoliopsida</taxon>
        <taxon>eudicotyledons</taxon>
        <taxon>Gunneridae</taxon>
        <taxon>Pentapetalae</taxon>
        <taxon>asterids</taxon>
        <taxon>campanulids</taxon>
        <taxon>Escalloniales</taxon>
        <taxon>Escalloniaceae</taxon>
        <taxon>Escallonia</taxon>
    </lineage>
</organism>
<dbReference type="Pfam" id="PF03931">
    <property type="entry name" value="Skp1_POZ"/>
    <property type="match status" value="1"/>
</dbReference>
<comment type="similarity">
    <text evidence="2">Belongs to the SKP1 family.</text>
</comment>
<comment type="caution">
    <text evidence="5">The sequence shown here is derived from an EMBL/GenBank/DDBJ whole genome shotgun (WGS) entry which is preliminary data.</text>
</comment>
<sequence length="169" mass="19287">MLTLKSSDGQEFTVEESVILQSLTIKNMVEDDCAKDKIPLPNVDSKGLAKGTEYCNAHANPGSEEEDIKEFDKENARLRDNEEFGPIFDLLLAANYLKSGVCWTYVPRGLRTGQKKSNPKRSARSLVSRTILRLRKRRNFDYDLVDLVHRSNRAIDLLTMHAYEEEVHS</sequence>
<name>A0AA88V6Q2_9ASTE</name>
<comment type="pathway">
    <text evidence="1">Protein modification; protein ubiquitination.</text>
</comment>
<evidence type="ECO:0000256" key="1">
    <source>
        <dbReference type="ARBA" id="ARBA00004906"/>
    </source>
</evidence>
<proteinExistence type="inferred from homology"/>
<dbReference type="SMART" id="SM00512">
    <property type="entry name" value="Skp1"/>
    <property type="match status" value="1"/>
</dbReference>
<feature type="domain" description="SKP1 component POZ" evidence="4">
    <location>
        <begin position="1"/>
        <end position="59"/>
    </location>
</feature>
<keyword evidence="6" id="KW-1185">Reference proteome</keyword>
<dbReference type="InterPro" id="IPR016073">
    <property type="entry name" value="Skp1_comp_POZ"/>
</dbReference>
<evidence type="ECO:0000313" key="5">
    <source>
        <dbReference type="EMBL" id="KAK3001143.1"/>
    </source>
</evidence>
<accession>A0AA88V6Q2</accession>
<dbReference type="GO" id="GO:0006511">
    <property type="term" value="P:ubiquitin-dependent protein catabolic process"/>
    <property type="evidence" value="ECO:0007669"/>
    <property type="project" value="InterPro"/>
</dbReference>
<evidence type="ECO:0000259" key="4">
    <source>
        <dbReference type="Pfam" id="PF03931"/>
    </source>
</evidence>
<dbReference type="AlphaFoldDB" id="A0AA88V6Q2"/>
<evidence type="ECO:0000256" key="2">
    <source>
        <dbReference type="ARBA" id="ARBA00009993"/>
    </source>
</evidence>
<evidence type="ECO:0000256" key="3">
    <source>
        <dbReference type="ARBA" id="ARBA00022786"/>
    </source>
</evidence>
<reference evidence="5" key="1">
    <citation type="submission" date="2022-12" db="EMBL/GenBank/DDBJ databases">
        <title>Draft genome assemblies for two species of Escallonia (Escalloniales).</title>
        <authorList>
            <person name="Chanderbali A."/>
            <person name="Dervinis C."/>
            <person name="Anghel I."/>
            <person name="Soltis D."/>
            <person name="Soltis P."/>
            <person name="Zapata F."/>
        </authorList>
    </citation>
    <scope>NUCLEOTIDE SEQUENCE</scope>
    <source>
        <strain evidence="5">UCBG64.0493</strain>
        <tissue evidence="5">Leaf</tissue>
    </source>
</reference>
<dbReference type="EMBL" id="JAVXUP010002838">
    <property type="protein sequence ID" value="KAK3001143.1"/>
    <property type="molecule type" value="Genomic_DNA"/>
</dbReference>
<dbReference type="Gene3D" id="3.30.710.10">
    <property type="entry name" value="Potassium Channel Kv1.1, Chain A"/>
    <property type="match status" value="1"/>
</dbReference>